<comment type="caution">
    <text evidence="2">The sequence shown here is derived from an EMBL/GenBank/DDBJ whole genome shotgun (WGS) entry which is preliminary data.</text>
</comment>
<dbReference type="PANTHER" id="PTHR34980:SF2">
    <property type="entry name" value="INNER MEMBRANE PROTEIN YHAH-RELATED"/>
    <property type="match status" value="1"/>
</dbReference>
<gene>
    <name evidence="2" type="ORF">GGQ59_001287</name>
</gene>
<dbReference type="Pfam" id="PF05656">
    <property type="entry name" value="DUF805"/>
    <property type="match status" value="1"/>
</dbReference>
<accession>A0A840I3C4</accession>
<feature type="transmembrane region" description="Helical" evidence="1">
    <location>
        <begin position="98"/>
        <end position="118"/>
    </location>
</feature>
<reference evidence="2 3" key="1">
    <citation type="submission" date="2020-08" db="EMBL/GenBank/DDBJ databases">
        <title>Genomic Encyclopedia of Type Strains, Phase IV (KMG-IV): sequencing the most valuable type-strain genomes for metagenomic binning, comparative biology and taxonomic classification.</title>
        <authorList>
            <person name="Goeker M."/>
        </authorList>
    </citation>
    <scope>NUCLEOTIDE SEQUENCE [LARGE SCALE GENOMIC DNA]</scope>
    <source>
        <strain evidence="2 3">DSM 102850</strain>
    </source>
</reference>
<dbReference type="Proteomes" id="UP000563524">
    <property type="component" value="Unassembled WGS sequence"/>
</dbReference>
<dbReference type="EMBL" id="JACHOB010000002">
    <property type="protein sequence ID" value="MBB4658773.1"/>
    <property type="molecule type" value="Genomic_DNA"/>
</dbReference>
<organism evidence="2 3">
    <name type="scientific">Parvularcula dongshanensis</name>
    <dbReference type="NCBI Taxonomy" id="1173995"/>
    <lineage>
        <taxon>Bacteria</taxon>
        <taxon>Pseudomonadati</taxon>
        <taxon>Pseudomonadota</taxon>
        <taxon>Alphaproteobacteria</taxon>
        <taxon>Parvularculales</taxon>
        <taxon>Parvularculaceae</taxon>
        <taxon>Parvularcula</taxon>
    </lineage>
</organism>
<dbReference type="PANTHER" id="PTHR34980">
    <property type="entry name" value="INNER MEMBRANE PROTEIN-RELATED-RELATED"/>
    <property type="match status" value="1"/>
</dbReference>
<evidence type="ECO:0000313" key="2">
    <source>
        <dbReference type="EMBL" id="MBB4658773.1"/>
    </source>
</evidence>
<proteinExistence type="predicted"/>
<dbReference type="InterPro" id="IPR008523">
    <property type="entry name" value="DUF805"/>
</dbReference>
<name>A0A840I3C4_9PROT</name>
<dbReference type="GO" id="GO:0005886">
    <property type="term" value="C:plasma membrane"/>
    <property type="evidence" value="ECO:0007669"/>
    <property type="project" value="TreeGrafter"/>
</dbReference>
<dbReference type="AlphaFoldDB" id="A0A840I3C4"/>
<dbReference type="RefSeq" id="WP_183816952.1">
    <property type="nucleotide sequence ID" value="NZ_JACHOB010000002.1"/>
</dbReference>
<evidence type="ECO:0000313" key="3">
    <source>
        <dbReference type="Proteomes" id="UP000563524"/>
    </source>
</evidence>
<keyword evidence="3" id="KW-1185">Reference proteome</keyword>
<sequence length="148" mass="16992">MSEKNALDYPQSRYVSFVDSIPLFFRNYLKFEGRSSRGAFWWWMLASVLINVGLALLDGMIVGWEQDNGPLGMLFSLITLIPSLALNVRRLHDVGRSGWWLLLAVTIIGILLLFYWAVLPGQRRRNRFGPDHETGRGDYHEELATTFS</sequence>
<keyword evidence="1" id="KW-0472">Membrane</keyword>
<feature type="transmembrane region" description="Helical" evidence="1">
    <location>
        <begin position="69"/>
        <end position="86"/>
    </location>
</feature>
<evidence type="ECO:0000256" key="1">
    <source>
        <dbReference type="SAM" id="Phobius"/>
    </source>
</evidence>
<feature type="transmembrane region" description="Helical" evidence="1">
    <location>
        <begin position="40"/>
        <end position="57"/>
    </location>
</feature>
<protein>
    <submittedName>
        <fullName evidence="2">Uncharacterized membrane protein YhaH (DUF805 family)</fullName>
    </submittedName>
</protein>
<keyword evidence="1" id="KW-1133">Transmembrane helix</keyword>
<keyword evidence="1" id="KW-0812">Transmembrane</keyword>